<gene>
    <name evidence="2" type="ORF">METZ01_LOCUS108903</name>
</gene>
<dbReference type="SUPFAM" id="SSF53448">
    <property type="entry name" value="Nucleotide-diphospho-sugar transferases"/>
    <property type="match status" value="1"/>
</dbReference>
<name>A0A381WU46_9ZZZZ</name>
<sequence length="434" mass="47146">KTRLNVLEVPRWLRVIGDGDHLPGAHAWKGGDDGVEVVVVTDNSDSPRPDGVPVVRVGPSSGISEAPPFDHRRFNPAGFRPASGNAKIEMAPDLPRSEDRIQAARAALAVRIEQIDDVSSAARLFEFAASGVPVVLDSLEGADRWLGKPLTKAVSEVDQDRLNDPTERERVSVVQRRAALASHSLPARLRQIRGAAGLPVLSEPSVSVVVATNRPTMVDRILRIVALQDYPNVELVLALHGDGFGEADPKAPEGLQVTVLRAPADVVFGRVLSEATARAAGEWIVKMDDDDWYGAEHLTDLTLAASYTGADLVGKGSEFVYLEEADLTVRRDLGNNEVASRTLAGGTLLVRAEMLREVNGWRGVRRGVDLALIDDVTRVGGQIWRTHPFGYLLRRTGGEHTWKVNERYFLRHADQQWDGLATEVVGVVPDPLGA</sequence>
<reference evidence="2" key="1">
    <citation type="submission" date="2018-05" db="EMBL/GenBank/DDBJ databases">
        <authorList>
            <person name="Lanie J.A."/>
            <person name="Ng W.-L."/>
            <person name="Kazmierczak K.M."/>
            <person name="Andrzejewski T.M."/>
            <person name="Davidsen T.M."/>
            <person name="Wayne K.J."/>
            <person name="Tettelin H."/>
            <person name="Glass J.I."/>
            <person name="Rusch D."/>
            <person name="Podicherti R."/>
            <person name="Tsui H.-C.T."/>
            <person name="Winkler M.E."/>
        </authorList>
    </citation>
    <scope>NUCLEOTIDE SEQUENCE</scope>
</reference>
<feature type="domain" description="Glycosyltransferase 2-like" evidence="1">
    <location>
        <begin position="208"/>
        <end position="314"/>
    </location>
</feature>
<feature type="non-terminal residue" evidence="2">
    <location>
        <position position="1"/>
    </location>
</feature>
<accession>A0A381WU46</accession>
<dbReference type="Gene3D" id="3.90.550.10">
    <property type="entry name" value="Spore Coat Polysaccharide Biosynthesis Protein SpsA, Chain A"/>
    <property type="match status" value="1"/>
</dbReference>
<dbReference type="CDD" id="cd00761">
    <property type="entry name" value="Glyco_tranf_GTA_type"/>
    <property type="match status" value="1"/>
</dbReference>
<organism evidence="2">
    <name type="scientific">marine metagenome</name>
    <dbReference type="NCBI Taxonomy" id="408172"/>
    <lineage>
        <taxon>unclassified sequences</taxon>
        <taxon>metagenomes</taxon>
        <taxon>ecological metagenomes</taxon>
    </lineage>
</organism>
<dbReference type="AlphaFoldDB" id="A0A381WU46"/>
<protein>
    <recommendedName>
        <fullName evidence="1">Glycosyltransferase 2-like domain-containing protein</fullName>
    </recommendedName>
</protein>
<evidence type="ECO:0000313" key="2">
    <source>
        <dbReference type="EMBL" id="SVA56049.1"/>
    </source>
</evidence>
<evidence type="ECO:0000259" key="1">
    <source>
        <dbReference type="Pfam" id="PF00535"/>
    </source>
</evidence>
<dbReference type="EMBL" id="UINC01012893">
    <property type="protein sequence ID" value="SVA56049.1"/>
    <property type="molecule type" value="Genomic_DNA"/>
</dbReference>
<proteinExistence type="predicted"/>
<dbReference type="InterPro" id="IPR001173">
    <property type="entry name" value="Glyco_trans_2-like"/>
</dbReference>
<dbReference type="Pfam" id="PF00535">
    <property type="entry name" value="Glycos_transf_2"/>
    <property type="match status" value="1"/>
</dbReference>
<dbReference type="InterPro" id="IPR029044">
    <property type="entry name" value="Nucleotide-diphossugar_trans"/>
</dbReference>